<keyword evidence="1" id="KW-1133">Transmembrane helix</keyword>
<keyword evidence="1" id="KW-0472">Membrane</keyword>
<accession>A0A382H5U3</accession>
<sequence>MVLSIIHGTVGLRIIPFLNMQDSLKIVTWFFIALLAALPIIPIILRSKGFENETIDWFSWAGYISLGFFMLTFMAVITKDLIYLVIG</sequence>
<feature type="transmembrane region" description="Helical" evidence="1">
    <location>
        <begin position="26"/>
        <end position="45"/>
    </location>
</feature>
<organism evidence="2">
    <name type="scientific">marine metagenome</name>
    <dbReference type="NCBI Taxonomy" id="408172"/>
    <lineage>
        <taxon>unclassified sequences</taxon>
        <taxon>metagenomes</taxon>
        <taxon>ecological metagenomes</taxon>
    </lineage>
</organism>
<keyword evidence="1" id="KW-0812">Transmembrane</keyword>
<feature type="transmembrane region" description="Helical" evidence="1">
    <location>
        <begin position="57"/>
        <end position="77"/>
    </location>
</feature>
<protein>
    <recommendedName>
        <fullName evidence="3">NADH:quinone oxidoreductase/Mrp antiporter membrane subunit domain-containing protein</fullName>
    </recommendedName>
</protein>
<reference evidence="2" key="1">
    <citation type="submission" date="2018-05" db="EMBL/GenBank/DDBJ databases">
        <authorList>
            <person name="Lanie J.A."/>
            <person name="Ng W.-L."/>
            <person name="Kazmierczak K.M."/>
            <person name="Andrzejewski T.M."/>
            <person name="Davidsen T.M."/>
            <person name="Wayne K.J."/>
            <person name="Tettelin H."/>
            <person name="Glass J.I."/>
            <person name="Rusch D."/>
            <person name="Podicherti R."/>
            <person name="Tsui H.-C.T."/>
            <person name="Winkler M.E."/>
        </authorList>
    </citation>
    <scope>NUCLEOTIDE SEQUENCE</scope>
</reference>
<gene>
    <name evidence="2" type="ORF">METZ01_LOCUS235522</name>
</gene>
<dbReference type="AlphaFoldDB" id="A0A382H5U3"/>
<evidence type="ECO:0000256" key="1">
    <source>
        <dbReference type="SAM" id="Phobius"/>
    </source>
</evidence>
<evidence type="ECO:0000313" key="2">
    <source>
        <dbReference type="EMBL" id="SVB82668.1"/>
    </source>
</evidence>
<evidence type="ECO:0008006" key="3">
    <source>
        <dbReference type="Google" id="ProtNLM"/>
    </source>
</evidence>
<feature type="non-terminal residue" evidence="2">
    <location>
        <position position="87"/>
    </location>
</feature>
<name>A0A382H5U3_9ZZZZ</name>
<dbReference type="EMBL" id="UINC01059354">
    <property type="protein sequence ID" value="SVB82668.1"/>
    <property type="molecule type" value="Genomic_DNA"/>
</dbReference>
<proteinExistence type="predicted"/>